<dbReference type="InterPro" id="IPR018042">
    <property type="entry name" value="Aspartate_kinase_CS"/>
</dbReference>
<evidence type="ECO:0000256" key="16">
    <source>
        <dbReference type="PIRSR" id="PIRSR000726-1"/>
    </source>
</evidence>
<dbReference type="NCBIfam" id="NF005155">
    <property type="entry name" value="PRK06635.1-4"/>
    <property type="match status" value="1"/>
</dbReference>
<dbReference type="InterPro" id="IPR001048">
    <property type="entry name" value="Asp/Glu/Uridylate_kinase"/>
</dbReference>
<dbReference type="GO" id="GO:0019877">
    <property type="term" value="P:diaminopimelate biosynthetic process"/>
    <property type="evidence" value="ECO:0007669"/>
    <property type="project" value="UniProtKB-KW"/>
</dbReference>
<keyword evidence="13" id="KW-0220">Diaminopimelate biosynthesis</keyword>
<gene>
    <name evidence="21" type="ORF">HEB29_001630</name>
</gene>
<dbReference type="NCBIfam" id="NF005154">
    <property type="entry name" value="PRK06635.1-2"/>
    <property type="match status" value="1"/>
</dbReference>
<comment type="pathway">
    <text evidence="3 18">Amino-acid biosynthesis; L-methionine biosynthesis via de novo pathway; L-homoserine from L-aspartate: step 1/3.</text>
</comment>
<dbReference type="EC" id="2.7.2.4" evidence="6 17"/>
<accession>A0A7Y9KVA8</accession>
<dbReference type="RefSeq" id="WP_179763988.1">
    <property type="nucleotide sequence ID" value="NZ_BAAAUE010000007.1"/>
</dbReference>
<evidence type="ECO:0000256" key="6">
    <source>
        <dbReference type="ARBA" id="ARBA00013059"/>
    </source>
</evidence>
<dbReference type="InterPro" id="IPR005260">
    <property type="entry name" value="Asp_kin_monofn"/>
</dbReference>
<dbReference type="PANTHER" id="PTHR21499">
    <property type="entry name" value="ASPARTATE KINASE"/>
    <property type="match status" value="1"/>
</dbReference>
<dbReference type="GO" id="GO:0009089">
    <property type="term" value="P:lysine biosynthetic process via diaminopimelate"/>
    <property type="evidence" value="ECO:0007669"/>
    <property type="project" value="UniProtKB-UniPathway"/>
</dbReference>
<feature type="binding site" evidence="16">
    <location>
        <begin position="173"/>
        <end position="174"/>
    </location>
    <ligand>
        <name>ATP</name>
        <dbReference type="ChEBI" id="CHEBI:30616"/>
    </ligand>
</feature>
<dbReference type="SUPFAM" id="SSF53633">
    <property type="entry name" value="Carbamate kinase-like"/>
    <property type="match status" value="1"/>
</dbReference>
<feature type="binding site" evidence="16">
    <location>
        <position position="73"/>
    </location>
    <ligand>
        <name>substrate</name>
    </ligand>
</feature>
<keyword evidence="9 17" id="KW-0808">Transferase</keyword>
<reference evidence="21 22" key="1">
    <citation type="submission" date="2020-07" db="EMBL/GenBank/DDBJ databases">
        <title>Sequencing the genomes of 1000 actinobacteria strains.</title>
        <authorList>
            <person name="Klenk H.-P."/>
        </authorList>
    </citation>
    <scope>NUCLEOTIDE SEQUENCE [LARGE SCALE GENOMIC DNA]</scope>
    <source>
        <strain evidence="21 22">DSM 41455</strain>
    </source>
</reference>
<evidence type="ECO:0000256" key="12">
    <source>
        <dbReference type="ARBA" id="ARBA00022840"/>
    </source>
</evidence>
<comment type="catalytic activity">
    <reaction evidence="15 17">
        <text>L-aspartate + ATP = 4-phospho-L-aspartate + ADP</text>
        <dbReference type="Rhea" id="RHEA:23776"/>
        <dbReference type="ChEBI" id="CHEBI:29991"/>
        <dbReference type="ChEBI" id="CHEBI:30616"/>
        <dbReference type="ChEBI" id="CHEBI:57535"/>
        <dbReference type="ChEBI" id="CHEBI:456216"/>
        <dbReference type="EC" id="2.7.2.4"/>
    </reaction>
</comment>
<evidence type="ECO:0000256" key="14">
    <source>
        <dbReference type="ARBA" id="ARBA00023154"/>
    </source>
</evidence>
<dbReference type="UniPathway" id="UPA00051">
    <property type="reaction ID" value="UER00462"/>
</dbReference>
<evidence type="ECO:0000256" key="3">
    <source>
        <dbReference type="ARBA" id="ARBA00004986"/>
    </source>
</evidence>
<feature type="binding site" evidence="16">
    <location>
        <begin position="209"/>
        <end position="210"/>
    </location>
    <ligand>
        <name>ATP</name>
        <dbReference type="ChEBI" id="CHEBI:30616"/>
    </ligand>
</feature>
<dbReference type="SUPFAM" id="SSF55021">
    <property type="entry name" value="ACT-like"/>
    <property type="match status" value="2"/>
</dbReference>
<comment type="function">
    <text evidence="1">Catalyzes the phosphorylation of the beta-carboxyl group of aspartic acid with ATP to yield 4-phospho-L-aspartate, which is involved in the branched biosynthetic pathway leading to the biosynthesis of amino acids lysine, threonine, isoleucine and methionine.</text>
</comment>
<comment type="pathway">
    <text evidence="2 18">Amino-acid biosynthesis; L-lysine biosynthesis via DAP pathway; (S)-tetrahydrodipicolinate from L-aspartate: step 1/4.</text>
</comment>
<evidence type="ECO:0000313" key="22">
    <source>
        <dbReference type="Proteomes" id="UP000530403"/>
    </source>
</evidence>
<dbReference type="GO" id="GO:0004072">
    <property type="term" value="F:aspartate kinase activity"/>
    <property type="evidence" value="ECO:0007669"/>
    <property type="project" value="UniProtKB-EC"/>
</dbReference>
<evidence type="ECO:0000256" key="15">
    <source>
        <dbReference type="ARBA" id="ARBA00047872"/>
    </source>
</evidence>
<dbReference type="Gene3D" id="3.40.1160.10">
    <property type="entry name" value="Acetylglutamate kinase-like"/>
    <property type="match status" value="1"/>
</dbReference>
<evidence type="ECO:0000256" key="1">
    <source>
        <dbReference type="ARBA" id="ARBA00002843"/>
    </source>
</evidence>
<dbReference type="InterPro" id="IPR036393">
    <property type="entry name" value="AceGlu_kinase-like_sf"/>
</dbReference>
<keyword evidence="14" id="KW-0457">Lysine biosynthesis</keyword>
<evidence type="ECO:0000256" key="7">
    <source>
        <dbReference type="ARBA" id="ARBA00016273"/>
    </source>
</evidence>
<dbReference type="InterPro" id="IPR054352">
    <property type="entry name" value="ACT_Aspartokinase"/>
</dbReference>
<dbReference type="InterPro" id="IPR041740">
    <property type="entry name" value="AKii-LysC-BS"/>
</dbReference>
<keyword evidence="12 16" id="KW-0067">ATP-binding</keyword>
<feature type="binding site" evidence="16">
    <location>
        <position position="179"/>
    </location>
    <ligand>
        <name>ATP</name>
        <dbReference type="ChEBI" id="CHEBI:30616"/>
    </ligand>
</feature>
<evidence type="ECO:0000256" key="2">
    <source>
        <dbReference type="ARBA" id="ARBA00004766"/>
    </source>
</evidence>
<protein>
    <recommendedName>
        <fullName evidence="7 17">Aspartokinase</fullName>
        <ecNumber evidence="6 17">2.7.2.4</ecNumber>
    </recommendedName>
</protein>
<evidence type="ECO:0000256" key="13">
    <source>
        <dbReference type="ARBA" id="ARBA00022915"/>
    </source>
</evidence>
<dbReference type="CDD" id="cd04891">
    <property type="entry name" value="ACT_AK-LysC-DapG-like_1"/>
    <property type="match status" value="1"/>
</dbReference>
<dbReference type="GO" id="GO:0009090">
    <property type="term" value="P:homoserine biosynthetic process"/>
    <property type="evidence" value="ECO:0007669"/>
    <property type="project" value="TreeGrafter"/>
</dbReference>
<dbReference type="UniPathway" id="UPA00050">
    <property type="reaction ID" value="UER00461"/>
</dbReference>
<evidence type="ECO:0000256" key="18">
    <source>
        <dbReference type="RuleBase" id="RU004249"/>
    </source>
</evidence>
<dbReference type="PIRSF" id="PIRSF000726">
    <property type="entry name" value="Asp_kin"/>
    <property type="match status" value="1"/>
</dbReference>
<dbReference type="EMBL" id="JACCCF010000001">
    <property type="protein sequence ID" value="NYE40619.1"/>
    <property type="molecule type" value="Genomic_DNA"/>
</dbReference>
<keyword evidence="8 18" id="KW-0028">Amino-acid biosynthesis</keyword>
<evidence type="ECO:0000256" key="10">
    <source>
        <dbReference type="ARBA" id="ARBA00022741"/>
    </source>
</evidence>
<evidence type="ECO:0000256" key="5">
    <source>
        <dbReference type="ARBA" id="ARBA00010122"/>
    </source>
</evidence>
<evidence type="ECO:0000259" key="19">
    <source>
        <dbReference type="Pfam" id="PF00696"/>
    </source>
</evidence>
<evidence type="ECO:0000259" key="20">
    <source>
        <dbReference type="Pfam" id="PF22468"/>
    </source>
</evidence>
<comment type="pathway">
    <text evidence="4 18">Amino-acid biosynthesis; L-threonine biosynthesis; L-threonine from L-aspartate: step 1/5.</text>
</comment>
<evidence type="ECO:0000256" key="17">
    <source>
        <dbReference type="RuleBase" id="RU003448"/>
    </source>
</evidence>
<keyword evidence="11 17" id="KW-0418">Kinase</keyword>
<feature type="domain" description="Aspartate/glutamate/uridylate kinase" evidence="19">
    <location>
        <begin position="1"/>
        <end position="230"/>
    </location>
</feature>
<dbReference type="NCBIfam" id="TIGR00657">
    <property type="entry name" value="asp_kinases"/>
    <property type="match status" value="1"/>
</dbReference>
<evidence type="ECO:0000256" key="11">
    <source>
        <dbReference type="ARBA" id="ARBA00022777"/>
    </source>
</evidence>
<feature type="binding site" evidence="16">
    <location>
        <position position="184"/>
    </location>
    <ligand>
        <name>ATP</name>
        <dbReference type="ChEBI" id="CHEBI:30616"/>
    </ligand>
</feature>
<dbReference type="InterPro" id="IPR045865">
    <property type="entry name" value="ACT-like_dom_sf"/>
</dbReference>
<dbReference type="GO" id="GO:0005829">
    <property type="term" value="C:cytosol"/>
    <property type="evidence" value="ECO:0007669"/>
    <property type="project" value="TreeGrafter"/>
</dbReference>
<evidence type="ECO:0000313" key="21">
    <source>
        <dbReference type="EMBL" id="NYE40619.1"/>
    </source>
</evidence>
<comment type="caution">
    <text evidence="21">The sequence shown here is derived from an EMBL/GenBank/DDBJ whole genome shotgun (WGS) entry which is preliminary data.</text>
</comment>
<dbReference type="Gene3D" id="3.30.2130.10">
    <property type="entry name" value="VC0802-like"/>
    <property type="match status" value="1"/>
</dbReference>
<organism evidence="21 22">
    <name type="scientific">Streptomyces fulvorobeus</name>
    <dbReference type="NCBI Taxonomy" id="284028"/>
    <lineage>
        <taxon>Bacteria</taxon>
        <taxon>Bacillati</taxon>
        <taxon>Actinomycetota</taxon>
        <taxon>Actinomycetes</taxon>
        <taxon>Kitasatosporales</taxon>
        <taxon>Streptomycetaceae</taxon>
        <taxon>Streptomyces</taxon>
    </lineage>
</organism>
<name>A0A7Y9KVA8_9ACTN</name>
<dbReference type="FunFam" id="3.40.1160.10:FF:000002">
    <property type="entry name" value="Aspartokinase"/>
    <property type="match status" value="1"/>
</dbReference>
<evidence type="ECO:0000256" key="8">
    <source>
        <dbReference type="ARBA" id="ARBA00022605"/>
    </source>
</evidence>
<keyword evidence="10 16" id="KW-0547">Nucleotide-binding</keyword>
<dbReference type="AlphaFoldDB" id="A0A7Y9KVA8"/>
<dbReference type="GO" id="GO:0009088">
    <property type="term" value="P:threonine biosynthetic process"/>
    <property type="evidence" value="ECO:0007669"/>
    <property type="project" value="UniProtKB-UniPathway"/>
</dbReference>
<dbReference type="CDD" id="cd04261">
    <property type="entry name" value="AAK_AKii-LysC-BS"/>
    <property type="match status" value="1"/>
</dbReference>
<sequence>MLVIQKYGGSSLQGADRIRAVAERVLTTRRGGHDVVVVCSAMGDTSDELIGLARTVSSDRPAREMDMLLTSGERVSNALVAMAVHNLGGTAKSLSGAQAGIHTDGHHGSARITAIEPVRVREALDVGAVPFVSGFQGICPQSGDLTTLGRGGSDVTAVALAAAMNADLCEIYTDVEGVYTADPRVVPRARRLEALSTVEMLEMAAAGAKVLMPRCVEYAHRHGVDVHVRSSFTDRPGTLVSHSSEGDSMEGSCITGVAHLRSVAQITVCGLSADPSATTSLFEVLAEGGIPIDMVQRSRSAAGHTMAFTVPASDGPRATDLLKQRRENSGDEHVSCDLTVSQVSLVGVGIGAGRTSIVARLCRTLTEAGIDIGPIAASELRISLLCPAGRLDEAVRALHRDFGLDGATEGTVEAGAIR</sequence>
<dbReference type="PANTHER" id="PTHR21499:SF3">
    <property type="entry name" value="ASPARTOKINASE"/>
    <property type="match status" value="1"/>
</dbReference>
<dbReference type="Proteomes" id="UP000530403">
    <property type="component" value="Unassembled WGS sequence"/>
</dbReference>
<dbReference type="PROSITE" id="PS00324">
    <property type="entry name" value="ASPARTOKINASE"/>
    <property type="match status" value="1"/>
</dbReference>
<proteinExistence type="inferred from homology"/>
<dbReference type="InterPro" id="IPR001341">
    <property type="entry name" value="Asp_kinase"/>
</dbReference>
<dbReference type="Pfam" id="PF00696">
    <property type="entry name" value="AA_kinase"/>
    <property type="match status" value="1"/>
</dbReference>
<dbReference type="UniPathway" id="UPA00034">
    <property type="reaction ID" value="UER00015"/>
</dbReference>
<feature type="binding site" evidence="16">
    <location>
        <begin position="6"/>
        <end position="9"/>
    </location>
    <ligand>
        <name>ATP</name>
        <dbReference type="ChEBI" id="CHEBI:30616"/>
    </ligand>
</feature>
<comment type="similarity">
    <text evidence="5 17">Belongs to the aspartokinase family.</text>
</comment>
<evidence type="ECO:0000256" key="9">
    <source>
        <dbReference type="ARBA" id="ARBA00022679"/>
    </source>
</evidence>
<feature type="domain" description="Aspartokinase ACT" evidence="20">
    <location>
        <begin position="343"/>
        <end position="402"/>
    </location>
</feature>
<dbReference type="Pfam" id="PF22468">
    <property type="entry name" value="ACT_9"/>
    <property type="match status" value="1"/>
</dbReference>
<dbReference type="GO" id="GO:0005524">
    <property type="term" value="F:ATP binding"/>
    <property type="evidence" value="ECO:0007669"/>
    <property type="project" value="UniProtKB-KW"/>
</dbReference>
<evidence type="ECO:0000256" key="4">
    <source>
        <dbReference type="ARBA" id="ARBA00005139"/>
    </source>
</evidence>